<protein>
    <recommendedName>
        <fullName evidence="3">Leucine-rich repeat-containing N-terminal plant-type domain-containing protein</fullName>
    </recommendedName>
</protein>
<accession>A0A6N2LMR6</accession>
<reference evidence="2" key="1">
    <citation type="submission" date="2019-03" db="EMBL/GenBank/DDBJ databases">
        <authorList>
            <person name="Mank J."/>
            <person name="Almeida P."/>
        </authorList>
    </citation>
    <scope>NUCLEOTIDE SEQUENCE</scope>
    <source>
        <strain evidence="2">78183</strain>
    </source>
</reference>
<name>A0A6N2LMR6_SALVM</name>
<feature type="chain" id="PRO_5027120138" description="Leucine-rich repeat-containing N-terminal plant-type domain-containing protein" evidence="1">
    <location>
        <begin position="26"/>
        <end position="75"/>
    </location>
</feature>
<evidence type="ECO:0000256" key="1">
    <source>
        <dbReference type="SAM" id="SignalP"/>
    </source>
</evidence>
<proteinExistence type="predicted"/>
<evidence type="ECO:0000313" key="2">
    <source>
        <dbReference type="EMBL" id="VFU41475.1"/>
    </source>
</evidence>
<dbReference type="EMBL" id="CAADRP010001563">
    <property type="protein sequence ID" value="VFU41475.1"/>
    <property type="molecule type" value="Genomic_DNA"/>
</dbReference>
<evidence type="ECO:0008006" key="3">
    <source>
        <dbReference type="Google" id="ProtNLM"/>
    </source>
</evidence>
<feature type="signal peptide" evidence="1">
    <location>
        <begin position="1"/>
        <end position="25"/>
    </location>
</feature>
<sequence length="75" mass="8238">MTLQMRVSLLMVLVMLWLMTTESSSQDVKPDCAMDEHFFLNCSSNDAPVCRSLAAPTNPGCGQASLKSDPQVHHD</sequence>
<gene>
    <name evidence="2" type="ORF">SVIM_LOCUS244236</name>
</gene>
<organism evidence="2">
    <name type="scientific">Salix viminalis</name>
    <name type="common">Common osier</name>
    <name type="synonym">Basket willow</name>
    <dbReference type="NCBI Taxonomy" id="40686"/>
    <lineage>
        <taxon>Eukaryota</taxon>
        <taxon>Viridiplantae</taxon>
        <taxon>Streptophyta</taxon>
        <taxon>Embryophyta</taxon>
        <taxon>Tracheophyta</taxon>
        <taxon>Spermatophyta</taxon>
        <taxon>Magnoliopsida</taxon>
        <taxon>eudicotyledons</taxon>
        <taxon>Gunneridae</taxon>
        <taxon>Pentapetalae</taxon>
        <taxon>rosids</taxon>
        <taxon>fabids</taxon>
        <taxon>Malpighiales</taxon>
        <taxon>Salicaceae</taxon>
        <taxon>Saliceae</taxon>
        <taxon>Salix</taxon>
    </lineage>
</organism>
<dbReference type="AlphaFoldDB" id="A0A6N2LMR6"/>
<keyword evidence="1" id="KW-0732">Signal</keyword>